<keyword evidence="1" id="KW-1133">Transmembrane helix</keyword>
<dbReference type="EMBL" id="JANPWB010000001">
    <property type="protein sequence ID" value="KAJ1217644.1"/>
    <property type="molecule type" value="Genomic_DNA"/>
</dbReference>
<accession>A0AAV7X0L1</accession>
<dbReference type="AlphaFoldDB" id="A0AAV7X0L1"/>
<name>A0AAV7X0L1_PLEWA</name>
<gene>
    <name evidence="2" type="ORF">NDU88_005237</name>
</gene>
<reference evidence="2" key="1">
    <citation type="journal article" date="2022" name="bioRxiv">
        <title>Sequencing and chromosome-scale assembly of the giantPleurodeles waltlgenome.</title>
        <authorList>
            <person name="Brown T."/>
            <person name="Elewa A."/>
            <person name="Iarovenko S."/>
            <person name="Subramanian E."/>
            <person name="Araus A.J."/>
            <person name="Petzold A."/>
            <person name="Susuki M."/>
            <person name="Suzuki K.-i.T."/>
            <person name="Hayashi T."/>
            <person name="Toyoda A."/>
            <person name="Oliveira C."/>
            <person name="Osipova E."/>
            <person name="Leigh N.D."/>
            <person name="Simon A."/>
            <person name="Yun M.H."/>
        </authorList>
    </citation>
    <scope>NUCLEOTIDE SEQUENCE</scope>
    <source>
        <strain evidence="2">20211129_DDA</strain>
        <tissue evidence="2">Liver</tissue>
    </source>
</reference>
<comment type="caution">
    <text evidence="2">The sequence shown here is derived from an EMBL/GenBank/DDBJ whole genome shotgun (WGS) entry which is preliminary data.</text>
</comment>
<keyword evidence="1" id="KW-0812">Transmembrane</keyword>
<protein>
    <recommendedName>
        <fullName evidence="4">Collagen alpha-1(XXV) chain</fullName>
    </recommendedName>
</protein>
<dbReference type="Proteomes" id="UP001066276">
    <property type="component" value="Chromosome 1_1"/>
</dbReference>
<evidence type="ECO:0008006" key="4">
    <source>
        <dbReference type="Google" id="ProtNLM"/>
    </source>
</evidence>
<evidence type="ECO:0000313" key="2">
    <source>
        <dbReference type="EMBL" id="KAJ1217644.1"/>
    </source>
</evidence>
<organism evidence="2 3">
    <name type="scientific">Pleurodeles waltl</name>
    <name type="common">Iberian ribbed newt</name>
    <dbReference type="NCBI Taxonomy" id="8319"/>
    <lineage>
        <taxon>Eukaryota</taxon>
        <taxon>Metazoa</taxon>
        <taxon>Chordata</taxon>
        <taxon>Craniata</taxon>
        <taxon>Vertebrata</taxon>
        <taxon>Euteleostomi</taxon>
        <taxon>Amphibia</taxon>
        <taxon>Batrachia</taxon>
        <taxon>Caudata</taxon>
        <taxon>Salamandroidea</taxon>
        <taxon>Salamandridae</taxon>
        <taxon>Pleurodelinae</taxon>
        <taxon>Pleurodeles</taxon>
    </lineage>
</organism>
<proteinExistence type="predicted"/>
<evidence type="ECO:0000313" key="3">
    <source>
        <dbReference type="Proteomes" id="UP001066276"/>
    </source>
</evidence>
<sequence length="146" mass="15223">MLLLAAAEGGGVSGKAPPQRGPSCPPPPAVGALLASCCLCLACLAGCLYLSFNTGRLLAAAPPLGARWEPGEQLRELVREQVERLLAQRTYEDHVAKVRIAREASMECNCSAGEVPGEKSKAGAGKELLGVSSCSHSYIVLYIGLM</sequence>
<keyword evidence="3" id="KW-1185">Reference proteome</keyword>
<keyword evidence="1" id="KW-0472">Membrane</keyword>
<feature type="transmembrane region" description="Helical" evidence="1">
    <location>
        <begin position="30"/>
        <end position="52"/>
    </location>
</feature>
<evidence type="ECO:0000256" key="1">
    <source>
        <dbReference type="SAM" id="Phobius"/>
    </source>
</evidence>